<dbReference type="AlphaFoldDB" id="A0A0C9VGZ4"/>
<accession>A0A0C9VGZ4</accession>
<proteinExistence type="predicted"/>
<sequence length="103" mass="11618">MHDKSNLKSRIQLTSFPLHAPPHAPRSRFFLSHHPLRGEFMVAQGACPWQPLECDFEGSPAPPVFRREEGRTVASPNVLQHLARYDPPPLSRSPLAKPSYTPQ</sequence>
<dbReference type="EMBL" id="KN837108">
    <property type="protein sequence ID" value="KIJ46304.1"/>
    <property type="molecule type" value="Genomic_DNA"/>
</dbReference>
<gene>
    <name evidence="2" type="ORF">M422DRAFT_250353</name>
</gene>
<organism evidence="2 3">
    <name type="scientific">Sphaerobolus stellatus (strain SS14)</name>
    <dbReference type="NCBI Taxonomy" id="990650"/>
    <lineage>
        <taxon>Eukaryota</taxon>
        <taxon>Fungi</taxon>
        <taxon>Dikarya</taxon>
        <taxon>Basidiomycota</taxon>
        <taxon>Agaricomycotina</taxon>
        <taxon>Agaricomycetes</taxon>
        <taxon>Phallomycetidae</taxon>
        <taxon>Geastrales</taxon>
        <taxon>Sphaerobolaceae</taxon>
        <taxon>Sphaerobolus</taxon>
    </lineage>
</organism>
<feature type="region of interest" description="Disordered" evidence="1">
    <location>
        <begin position="69"/>
        <end position="103"/>
    </location>
</feature>
<keyword evidence="3" id="KW-1185">Reference proteome</keyword>
<evidence type="ECO:0000256" key="1">
    <source>
        <dbReference type="SAM" id="MobiDB-lite"/>
    </source>
</evidence>
<dbReference type="HOGENOM" id="CLU_2265434_0_0_1"/>
<evidence type="ECO:0000313" key="3">
    <source>
        <dbReference type="Proteomes" id="UP000054279"/>
    </source>
</evidence>
<evidence type="ECO:0000313" key="2">
    <source>
        <dbReference type="EMBL" id="KIJ46304.1"/>
    </source>
</evidence>
<dbReference type="Proteomes" id="UP000054279">
    <property type="component" value="Unassembled WGS sequence"/>
</dbReference>
<reference evidence="2 3" key="1">
    <citation type="submission" date="2014-06" db="EMBL/GenBank/DDBJ databases">
        <title>Evolutionary Origins and Diversification of the Mycorrhizal Mutualists.</title>
        <authorList>
            <consortium name="DOE Joint Genome Institute"/>
            <consortium name="Mycorrhizal Genomics Consortium"/>
            <person name="Kohler A."/>
            <person name="Kuo A."/>
            <person name="Nagy L.G."/>
            <person name="Floudas D."/>
            <person name="Copeland A."/>
            <person name="Barry K.W."/>
            <person name="Cichocki N."/>
            <person name="Veneault-Fourrey C."/>
            <person name="LaButti K."/>
            <person name="Lindquist E.A."/>
            <person name="Lipzen A."/>
            <person name="Lundell T."/>
            <person name="Morin E."/>
            <person name="Murat C."/>
            <person name="Riley R."/>
            <person name="Ohm R."/>
            <person name="Sun H."/>
            <person name="Tunlid A."/>
            <person name="Henrissat B."/>
            <person name="Grigoriev I.V."/>
            <person name="Hibbett D.S."/>
            <person name="Martin F."/>
        </authorList>
    </citation>
    <scope>NUCLEOTIDE SEQUENCE [LARGE SCALE GENOMIC DNA]</scope>
    <source>
        <strain evidence="2 3">SS14</strain>
    </source>
</reference>
<protein>
    <submittedName>
        <fullName evidence="2">Uncharacterized protein</fullName>
    </submittedName>
</protein>
<name>A0A0C9VGZ4_SPHS4</name>